<protein>
    <submittedName>
        <fullName evidence="1">Uncharacterized protein</fullName>
    </submittedName>
</protein>
<reference evidence="2" key="1">
    <citation type="journal article" date="2019" name="Int. J. Syst. Evol. Microbiol.">
        <title>The Global Catalogue of Microorganisms (GCM) 10K type strain sequencing project: providing services to taxonomists for standard genome sequencing and annotation.</title>
        <authorList>
            <consortium name="The Broad Institute Genomics Platform"/>
            <consortium name="The Broad Institute Genome Sequencing Center for Infectious Disease"/>
            <person name="Wu L."/>
            <person name="Ma J."/>
        </authorList>
    </citation>
    <scope>NUCLEOTIDE SEQUENCE [LARGE SCALE GENOMIC DNA]</scope>
    <source>
        <strain evidence="2">CGMCC 4.1467</strain>
    </source>
</reference>
<proteinExistence type="predicted"/>
<accession>A0ABW2LFI8</accession>
<organism evidence="1 2">
    <name type="scientific">Haloferula chungangensis</name>
    <dbReference type="NCBI Taxonomy" id="1048331"/>
    <lineage>
        <taxon>Bacteria</taxon>
        <taxon>Pseudomonadati</taxon>
        <taxon>Verrucomicrobiota</taxon>
        <taxon>Verrucomicrobiia</taxon>
        <taxon>Verrucomicrobiales</taxon>
        <taxon>Verrucomicrobiaceae</taxon>
        <taxon>Haloferula</taxon>
    </lineage>
</organism>
<sequence>MTDEIKSLAGLLRDTPEAAFLKIRIVKSRIQQERIYPITADPSKPAG</sequence>
<evidence type="ECO:0000313" key="1">
    <source>
        <dbReference type="EMBL" id="MFC7339546.1"/>
    </source>
</evidence>
<comment type="caution">
    <text evidence="1">The sequence shown here is derived from an EMBL/GenBank/DDBJ whole genome shotgun (WGS) entry which is preliminary data.</text>
</comment>
<keyword evidence="2" id="KW-1185">Reference proteome</keyword>
<gene>
    <name evidence="1" type="ORF">ACFQY0_20310</name>
</gene>
<dbReference type="EMBL" id="JBHTBS010000019">
    <property type="protein sequence ID" value="MFC7339546.1"/>
    <property type="molecule type" value="Genomic_DNA"/>
</dbReference>
<dbReference type="RefSeq" id="WP_379716566.1">
    <property type="nucleotide sequence ID" value="NZ_JBHTBS010000019.1"/>
</dbReference>
<name>A0ABW2LFI8_9BACT</name>
<dbReference type="Proteomes" id="UP001596472">
    <property type="component" value="Unassembled WGS sequence"/>
</dbReference>
<evidence type="ECO:0000313" key="2">
    <source>
        <dbReference type="Proteomes" id="UP001596472"/>
    </source>
</evidence>